<dbReference type="GO" id="GO:0070072">
    <property type="term" value="P:vacuolar proton-transporting V-type ATPase complex assembly"/>
    <property type="evidence" value="ECO:0007669"/>
    <property type="project" value="InterPro"/>
</dbReference>
<feature type="region of interest" description="Disordered" evidence="2">
    <location>
        <begin position="73"/>
        <end position="104"/>
    </location>
</feature>
<name>A0A1B6H763_9HEMI</name>
<dbReference type="AlphaFoldDB" id="A0A1B6H763"/>
<reference evidence="3" key="1">
    <citation type="submission" date="2015-11" db="EMBL/GenBank/DDBJ databases">
        <title>De novo transcriptome assembly of four potential Pierce s Disease insect vectors from Arizona vineyards.</title>
        <authorList>
            <person name="Tassone E.E."/>
        </authorList>
    </citation>
    <scope>NUCLEOTIDE SEQUENCE</scope>
</reference>
<dbReference type="PANTHER" id="PTHR31996:SF2">
    <property type="entry name" value="COILED-COIL DOMAIN-CONTAINING PROTEIN 115"/>
    <property type="match status" value="1"/>
</dbReference>
<protein>
    <recommendedName>
        <fullName evidence="1">Vacuolar ATPase assembly protein VMA22</fullName>
    </recommendedName>
</protein>
<evidence type="ECO:0000256" key="2">
    <source>
        <dbReference type="SAM" id="MobiDB-lite"/>
    </source>
</evidence>
<sequence>MSEMKLKSVEDELDDLAVRILELMNDSITCKMNIERAVRSGCLDLAKTRYILGNTNSVSATKIPTEELIATTTVVPSQSEDGKSVYELKRETPSKDPENKSKSTNQDPIKWFGFLVPTNLRQGQSWFLRAIDYSVQSANISAEMNASLDKYTQLKSDKNSLKSEMKES</sequence>
<dbReference type="EMBL" id="GECU01031466">
    <property type="protein sequence ID" value="JAS76240.1"/>
    <property type="molecule type" value="Transcribed_RNA"/>
</dbReference>
<dbReference type="EMBL" id="GECU01037160">
    <property type="protein sequence ID" value="JAS70546.1"/>
    <property type="molecule type" value="Transcribed_RNA"/>
</dbReference>
<dbReference type="GO" id="GO:0051082">
    <property type="term" value="F:unfolded protein binding"/>
    <property type="evidence" value="ECO:0007669"/>
    <property type="project" value="TreeGrafter"/>
</dbReference>
<dbReference type="InterPro" id="IPR040357">
    <property type="entry name" value="Vma22/CCDC115"/>
</dbReference>
<feature type="compositionally biased region" description="Basic and acidic residues" evidence="2">
    <location>
        <begin position="80"/>
        <end position="101"/>
    </location>
</feature>
<evidence type="ECO:0000313" key="3">
    <source>
        <dbReference type="EMBL" id="JAS70546.1"/>
    </source>
</evidence>
<evidence type="ECO:0000256" key="1">
    <source>
        <dbReference type="ARBA" id="ARBA00093634"/>
    </source>
</evidence>
<gene>
    <name evidence="4" type="ORF">g.5677</name>
    <name evidence="5" type="ORF">g.5678</name>
    <name evidence="3" type="ORF">g.5679</name>
</gene>
<evidence type="ECO:0000313" key="4">
    <source>
        <dbReference type="EMBL" id="JAS71308.1"/>
    </source>
</evidence>
<dbReference type="Pfam" id="PF21730">
    <property type="entry name" value="Vma22_CCDC115"/>
    <property type="match status" value="1"/>
</dbReference>
<dbReference type="PANTHER" id="PTHR31996">
    <property type="entry name" value="COILED-COIL DOMAIN-CONTAINING PROTEIN 115"/>
    <property type="match status" value="1"/>
</dbReference>
<organism evidence="3">
    <name type="scientific">Homalodisca liturata</name>
    <dbReference type="NCBI Taxonomy" id="320908"/>
    <lineage>
        <taxon>Eukaryota</taxon>
        <taxon>Metazoa</taxon>
        <taxon>Ecdysozoa</taxon>
        <taxon>Arthropoda</taxon>
        <taxon>Hexapoda</taxon>
        <taxon>Insecta</taxon>
        <taxon>Pterygota</taxon>
        <taxon>Neoptera</taxon>
        <taxon>Paraneoptera</taxon>
        <taxon>Hemiptera</taxon>
        <taxon>Auchenorrhyncha</taxon>
        <taxon>Membracoidea</taxon>
        <taxon>Cicadellidae</taxon>
        <taxon>Cicadellinae</taxon>
        <taxon>Proconiini</taxon>
        <taxon>Homalodisca</taxon>
    </lineage>
</organism>
<evidence type="ECO:0000313" key="5">
    <source>
        <dbReference type="EMBL" id="JAS76240.1"/>
    </source>
</evidence>
<dbReference type="EMBL" id="GECU01036398">
    <property type="protein sequence ID" value="JAS71308.1"/>
    <property type="molecule type" value="Transcribed_RNA"/>
</dbReference>
<proteinExistence type="predicted"/>
<accession>A0A1B6H763</accession>